<dbReference type="InterPro" id="IPR001753">
    <property type="entry name" value="Enoyl-CoA_hydra/iso"/>
</dbReference>
<dbReference type="Pfam" id="PF00725">
    <property type="entry name" value="3HCDH"/>
    <property type="match status" value="1"/>
</dbReference>
<accession>A0A1J5THZ6</accession>
<protein>
    <submittedName>
        <fullName evidence="8">3-hydroxyacyl-CoA dehydrogenase</fullName>
    </submittedName>
</protein>
<evidence type="ECO:0000313" key="8">
    <source>
        <dbReference type="EMBL" id="OIR20609.1"/>
    </source>
</evidence>
<evidence type="ECO:0000256" key="2">
    <source>
        <dbReference type="ARBA" id="ARBA00022832"/>
    </source>
</evidence>
<dbReference type="UniPathway" id="UPA00659"/>
<evidence type="ECO:0000259" key="7">
    <source>
        <dbReference type="Pfam" id="PF02737"/>
    </source>
</evidence>
<dbReference type="InterPro" id="IPR036291">
    <property type="entry name" value="NAD(P)-bd_dom_sf"/>
</dbReference>
<reference evidence="8 9" key="1">
    <citation type="submission" date="2016-08" db="EMBL/GenBank/DDBJ databases">
        <title>New Insights into Marine Group III Euryarchaeota, from dark to light.</title>
        <authorList>
            <person name="Haro-Moreno J.M."/>
            <person name="Rodriguez-Valera F."/>
            <person name="Lopez-Garcia P."/>
            <person name="Moreira D."/>
            <person name="Martin-Cuadrado A.B."/>
        </authorList>
    </citation>
    <scope>NUCLEOTIDE SEQUENCE [LARGE SCALE GENOMIC DNA]</scope>
    <source>
        <strain evidence="8">CG-Epi1</strain>
    </source>
</reference>
<keyword evidence="4" id="KW-0520">NAD</keyword>
<feature type="domain" description="3-hydroxyacyl-CoA dehydrogenase C-terminal" evidence="6">
    <location>
        <begin position="175"/>
        <end position="282"/>
    </location>
</feature>
<dbReference type="STRING" id="1888995.BD935_04730"/>
<dbReference type="SUPFAM" id="SSF52096">
    <property type="entry name" value="ClpP/crotonase"/>
    <property type="match status" value="1"/>
</dbReference>
<dbReference type="GO" id="GO:0006635">
    <property type="term" value="P:fatty acid beta-oxidation"/>
    <property type="evidence" value="ECO:0007669"/>
    <property type="project" value="UniProtKB-UniPathway"/>
</dbReference>
<dbReference type="GO" id="GO:0016616">
    <property type="term" value="F:oxidoreductase activity, acting on the CH-OH group of donors, NAD or NADP as acceptor"/>
    <property type="evidence" value="ECO:0007669"/>
    <property type="project" value="InterPro"/>
</dbReference>
<evidence type="ECO:0000256" key="1">
    <source>
        <dbReference type="ARBA" id="ARBA00005005"/>
    </source>
</evidence>
<dbReference type="SUPFAM" id="SSF51735">
    <property type="entry name" value="NAD(P)-binding Rossmann-fold domains"/>
    <property type="match status" value="1"/>
</dbReference>
<dbReference type="SUPFAM" id="SSF48179">
    <property type="entry name" value="6-phosphogluconate dehydrogenase C-terminal domain-like"/>
    <property type="match status" value="2"/>
</dbReference>
<dbReference type="InterPro" id="IPR029045">
    <property type="entry name" value="ClpP/crotonase-like_dom_sf"/>
</dbReference>
<sequence length="765" mass="83564">QVANAGFPVTLLDIVPDGATNRNVIAESAVSKMLKPVKLGSPTPLMHRRNAKLITTGNIEDNLDFIKDADLIIEVVLERLDVKHNVFRKIEEFRKKGSIITSNTSTIPREQLVEGMPDSFAKDFMITHFFNPPRYLRLLEIVSGSEVSQEKVQIVSEFCDINLGKEVVVCNDTPGFIGNRIGTYWTLVGMVEAVKSGLTVEEADAVMSRPIGAPKTGLFGLADVVGIDLIPHVTSSMISNLPETDPYCIAYSEQEKLGISQLFSDMVDSGYTGRKGKGGFYRLNLSSGSKVKESRDLKTGNYSKSIKPKNLRSVKAAKKGLRALVEYDDKGGKFAWQVLSKTLSYAASLVPEITQNIVNVDIAMKNGFLWKKGPFEMLDALGPSWFADKLKSEGLEVPKILEIIGDGHFYSEKDNNLNYFTIDGEYEKVPKPEGYLSVSDVSRGKMAIFRNPSIKLWDMGDEILLAEFVSKMNSIDPLIMEGLSEAASLCESGKFKGLVIGNDGTNFSAGANLGLASFICNVGAWGEVDKFVEGGQLTFMSLKHGSFPVVGASSGLALGGGCEVLLACDRIQAHSETYIGLVEVGVGVVPAWGGCKEMIRRWNADSKSPKGPMGSIVKIFENLGTAKVASSAQEARDMKFLLEGDDITMNRSRVLYDAKQTCLRLADGYMPPEINEYHLPGLSGKAALDLAVSDLVKSGHATPHDVVVTDKLAYILTGGDTDFLDKVSEDKLLEMERESFVDLVKTEATLERFEHMLTKGKPLRN</sequence>
<comment type="caution">
    <text evidence="8">The sequence shown here is derived from an EMBL/GenBank/DDBJ whole genome shotgun (WGS) entry which is preliminary data.</text>
</comment>
<comment type="pathway">
    <text evidence="1">Lipid metabolism; fatty acid beta-oxidation.</text>
</comment>
<dbReference type="Proteomes" id="UP000183080">
    <property type="component" value="Unassembled WGS sequence"/>
</dbReference>
<dbReference type="GO" id="GO:0070403">
    <property type="term" value="F:NAD+ binding"/>
    <property type="evidence" value="ECO:0007669"/>
    <property type="project" value="InterPro"/>
</dbReference>
<dbReference type="InterPro" id="IPR006176">
    <property type="entry name" value="3-OHacyl-CoA_DH_NAD-bd"/>
</dbReference>
<dbReference type="Gene3D" id="3.40.50.720">
    <property type="entry name" value="NAD(P)-binding Rossmann-like Domain"/>
    <property type="match status" value="1"/>
</dbReference>
<dbReference type="CDD" id="cd06558">
    <property type="entry name" value="crotonase-like"/>
    <property type="match status" value="1"/>
</dbReference>
<dbReference type="InterPro" id="IPR006108">
    <property type="entry name" value="3HC_DH_C"/>
</dbReference>
<feature type="non-terminal residue" evidence="8">
    <location>
        <position position="1"/>
    </location>
</feature>
<evidence type="ECO:0000256" key="4">
    <source>
        <dbReference type="ARBA" id="ARBA00023027"/>
    </source>
</evidence>
<dbReference type="AlphaFoldDB" id="A0A1J5THZ6"/>
<proteinExistence type="predicted"/>
<keyword evidence="3" id="KW-0560">Oxidoreductase</keyword>
<gene>
    <name evidence="8" type="ORF">BD935_04730</name>
</gene>
<dbReference type="Gene3D" id="3.90.226.10">
    <property type="entry name" value="2-enoyl-CoA Hydratase, Chain A, domain 1"/>
    <property type="match status" value="1"/>
</dbReference>
<dbReference type="Gene3D" id="1.10.1040.50">
    <property type="match status" value="1"/>
</dbReference>
<dbReference type="EMBL" id="MIZA01000010">
    <property type="protein sequence ID" value="OIR20609.1"/>
    <property type="molecule type" value="Genomic_DNA"/>
</dbReference>
<dbReference type="Pfam" id="PF00378">
    <property type="entry name" value="ECH_1"/>
    <property type="match status" value="1"/>
</dbReference>
<evidence type="ECO:0000256" key="5">
    <source>
        <dbReference type="ARBA" id="ARBA00023098"/>
    </source>
</evidence>
<evidence type="ECO:0000313" key="9">
    <source>
        <dbReference type="Proteomes" id="UP000183080"/>
    </source>
</evidence>
<keyword evidence="2" id="KW-0276">Fatty acid metabolism</keyword>
<name>A0A1J5THZ6_9ARCH</name>
<evidence type="ECO:0000256" key="3">
    <source>
        <dbReference type="ARBA" id="ARBA00023002"/>
    </source>
</evidence>
<dbReference type="PANTHER" id="PTHR48075">
    <property type="entry name" value="3-HYDROXYACYL-COA DEHYDROGENASE FAMILY PROTEIN"/>
    <property type="match status" value="1"/>
</dbReference>
<organism evidence="8 9">
    <name type="scientific">Marine Group III euryarchaeote CG-Epi1</name>
    <dbReference type="NCBI Taxonomy" id="1888995"/>
    <lineage>
        <taxon>Archaea</taxon>
        <taxon>Methanobacteriati</taxon>
        <taxon>Thermoplasmatota</taxon>
        <taxon>Thermoplasmata</taxon>
        <taxon>Candidatus Thermoprofundales</taxon>
    </lineage>
</organism>
<dbReference type="Pfam" id="PF02737">
    <property type="entry name" value="3HCDH_N"/>
    <property type="match status" value="1"/>
</dbReference>
<dbReference type="InterPro" id="IPR008927">
    <property type="entry name" value="6-PGluconate_DH-like_C_sf"/>
</dbReference>
<evidence type="ECO:0000259" key="6">
    <source>
        <dbReference type="Pfam" id="PF00725"/>
    </source>
</evidence>
<feature type="domain" description="3-hydroxyacyl-CoA dehydrogenase NAD binding" evidence="7">
    <location>
        <begin position="2"/>
        <end position="173"/>
    </location>
</feature>
<keyword evidence="5" id="KW-0443">Lipid metabolism</keyword>
<dbReference type="PANTHER" id="PTHR48075:SF7">
    <property type="entry name" value="3-HYDROXYACYL-COA DEHYDROGENASE-RELATED"/>
    <property type="match status" value="1"/>
</dbReference>